<feature type="non-terminal residue" evidence="2">
    <location>
        <position position="1"/>
    </location>
</feature>
<organism evidence="2 3">
    <name type="scientific">Batillaria attramentaria</name>
    <dbReference type="NCBI Taxonomy" id="370345"/>
    <lineage>
        <taxon>Eukaryota</taxon>
        <taxon>Metazoa</taxon>
        <taxon>Spiralia</taxon>
        <taxon>Lophotrochozoa</taxon>
        <taxon>Mollusca</taxon>
        <taxon>Gastropoda</taxon>
        <taxon>Caenogastropoda</taxon>
        <taxon>Sorbeoconcha</taxon>
        <taxon>Cerithioidea</taxon>
        <taxon>Batillariidae</taxon>
        <taxon>Batillaria</taxon>
    </lineage>
</organism>
<proteinExistence type="predicted"/>
<name>A0ABD0JN33_9CAEN</name>
<feature type="region of interest" description="Disordered" evidence="1">
    <location>
        <begin position="85"/>
        <end position="109"/>
    </location>
</feature>
<evidence type="ECO:0000313" key="3">
    <source>
        <dbReference type="Proteomes" id="UP001519460"/>
    </source>
</evidence>
<dbReference type="AlphaFoldDB" id="A0ABD0JN33"/>
<protein>
    <submittedName>
        <fullName evidence="2">Uncharacterized protein</fullName>
    </submittedName>
</protein>
<dbReference type="EMBL" id="JACVVK020000384">
    <property type="protein sequence ID" value="KAK7476130.1"/>
    <property type="molecule type" value="Genomic_DNA"/>
</dbReference>
<feature type="non-terminal residue" evidence="2">
    <location>
        <position position="125"/>
    </location>
</feature>
<keyword evidence="3" id="KW-1185">Reference proteome</keyword>
<dbReference type="Proteomes" id="UP001519460">
    <property type="component" value="Unassembled WGS sequence"/>
</dbReference>
<comment type="caution">
    <text evidence="2">The sequence shown here is derived from an EMBL/GenBank/DDBJ whole genome shotgun (WGS) entry which is preliminary data.</text>
</comment>
<sequence>EALQGLSRRREKTRALPRCLMRSGTFLRIHTDCGLARYVQAESGCRRQASKTSEFLPRCHVNIRVEEQADACLLVTVCKRLRSGSAERRQKNSAYHVQVGRSGNTSDDEASLSGYVICLLLSQLI</sequence>
<gene>
    <name evidence="2" type="ORF">BaRGS_00032623</name>
</gene>
<reference evidence="2 3" key="1">
    <citation type="journal article" date="2023" name="Sci. Data">
        <title>Genome assembly of the Korean intertidal mud-creeper Batillaria attramentaria.</title>
        <authorList>
            <person name="Patra A.K."/>
            <person name="Ho P.T."/>
            <person name="Jun S."/>
            <person name="Lee S.J."/>
            <person name="Kim Y."/>
            <person name="Won Y.J."/>
        </authorList>
    </citation>
    <scope>NUCLEOTIDE SEQUENCE [LARGE SCALE GENOMIC DNA]</scope>
    <source>
        <strain evidence="2">Wonlab-2016</strain>
    </source>
</reference>
<accession>A0ABD0JN33</accession>
<evidence type="ECO:0000256" key="1">
    <source>
        <dbReference type="SAM" id="MobiDB-lite"/>
    </source>
</evidence>
<evidence type="ECO:0000313" key="2">
    <source>
        <dbReference type="EMBL" id="KAK7476130.1"/>
    </source>
</evidence>